<evidence type="ECO:0008006" key="5">
    <source>
        <dbReference type="Google" id="ProtNLM"/>
    </source>
</evidence>
<dbReference type="AlphaFoldDB" id="A0A387BQ32"/>
<dbReference type="RefSeq" id="WP_120789714.1">
    <property type="nucleotide sequence ID" value="NZ_CP032624.1"/>
</dbReference>
<evidence type="ECO:0000256" key="2">
    <source>
        <dbReference type="SAM" id="SignalP"/>
    </source>
</evidence>
<evidence type="ECO:0000256" key="1">
    <source>
        <dbReference type="SAM" id="Phobius"/>
    </source>
</evidence>
<feature type="signal peptide" evidence="2">
    <location>
        <begin position="1"/>
        <end position="27"/>
    </location>
</feature>
<name>A0A387BQ32_9MICO</name>
<dbReference type="Proteomes" id="UP000275069">
    <property type="component" value="Chromosome"/>
</dbReference>
<organism evidence="3 4">
    <name type="scientific">Gryllotalpicola protaetiae</name>
    <dbReference type="NCBI Taxonomy" id="2419771"/>
    <lineage>
        <taxon>Bacteria</taxon>
        <taxon>Bacillati</taxon>
        <taxon>Actinomycetota</taxon>
        <taxon>Actinomycetes</taxon>
        <taxon>Micrococcales</taxon>
        <taxon>Microbacteriaceae</taxon>
        <taxon>Gryllotalpicola</taxon>
    </lineage>
</organism>
<proteinExistence type="predicted"/>
<keyword evidence="4" id="KW-1185">Reference proteome</keyword>
<accession>A0A387BQ32</accession>
<feature type="chain" id="PRO_5017383779" description="Sortase" evidence="2">
    <location>
        <begin position="28"/>
        <end position="193"/>
    </location>
</feature>
<dbReference type="KEGG" id="gry:D7I44_12010"/>
<keyword evidence="1" id="KW-0812">Transmembrane</keyword>
<dbReference type="EMBL" id="CP032624">
    <property type="protein sequence ID" value="AYG04184.1"/>
    <property type="molecule type" value="Genomic_DNA"/>
</dbReference>
<evidence type="ECO:0000313" key="4">
    <source>
        <dbReference type="Proteomes" id="UP000275069"/>
    </source>
</evidence>
<protein>
    <recommendedName>
        <fullName evidence="5">Sortase</fullName>
    </recommendedName>
</protein>
<sequence>MKNLTKTLIASAIVAGGIFAGPVAANAADYTPPTTPVVTGPSGAGAVAPGAAVTINFGDHTFTDGGSISAVFSSTGDVPATGTLSPAVFVAAQSNPITGTASGTGSAVLRATVPADASSAIQVAVTDAATGHVVSATIAVAGTGAGSNLATTGTYISIATIWGAVGLLALGGGLIAVRVAVRRKDRPAAAHAA</sequence>
<gene>
    <name evidence="3" type="ORF">D7I44_12010</name>
</gene>
<keyword evidence="1" id="KW-1133">Transmembrane helix</keyword>
<evidence type="ECO:0000313" key="3">
    <source>
        <dbReference type="EMBL" id="AYG04184.1"/>
    </source>
</evidence>
<keyword evidence="2" id="KW-0732">Signal</keyword>
<keyword evidence="1" id="KW-0472">Membrane</keyword>
<feature type="transmembrane region" description="Helical" evidence="1">
    <location>
        <begin position="155"/>
        <end position="177"/>
    </location>
</feature>
<reference evidence="3 4" key="1">
    <citation type="submission" date="2018-09" db="EMBL/GenBank/DDBJ databases">
        <title>Genome sequencing of strain 2DFW10M-5.</title>
        <authorList>
            <person name="Heo J."/>
            <person name="Kim S.-J."/>
            <person name="Kwon S.-W."/>
        </authorList>
    </citation>
    <scope>NUCLEOTIDE SEQUENCE [LARGE SCALE GENOMIC DNA]</scope>
    <source>
        <strain evidence="3 4">2DFW10M-5</strain>
    </source>
</reference>